<keyword evidence="10" id="KW-1185">Reference proteome</keyword>
<dbReference type="InterPro" id="IPR036250">
    <property type="entry name" value="AcylCo_DH-like_C"/>
</dbReference>
<dbReference type="RefSeq" id="WP_253865819.1">
    <property type="nucleotide sequence ID" value="NZ_BAAALN010000016.1"/>
</dbReference>
<dbReference type="Gene3D" id="1.10.540.10">
    <property type="entry name" value="Acyl-CoA dehydrogenase/oxidase, N-terminal domain"/>
    <property type="match status" value="1"/>
</dbReference>
<reference evidence="10" key="1">
    <citation type="journal article" date="2019" name="Int. J. Syst. Evol. Microbiol.">
        <title>The Global Catalogue of Microorganisms (GCM) 10K type strain sequencing project: providing services to taxonomists for standard genome sequencing and annotation.</title>
        <authorList>
            <consortium name="The Broad Institute Genomics Platform"/>
            <consortium name="The Broad Institute Genome Sequencing Center for Infectious Disease"/>
            <person name="Wu L."/>
            <person name="Ma J."/>
        </authorList>
    </citation>
    <scope>NUCLEOTIDE SEQUENCE [LARGE SCALE GENOMIC DNA]</scope>
    <source>
        <strain evidence="10">JCM 13023</strain>
    </source>
</reference>
<organism evidence="9 10">
    <name type="scientific">Prauserella halophila</name>
    <dbReference type="NCBI Taxonomy" id="185641"/>
    <lineage>
        <taxon>Bacteria</taxon>
        <taxon>Bacillati</taxon>
        <taxon>Actinomycetota</taxon>
        <taxon>Actinomycetes</taxon>
        <taxon>Pseudonocardiales</taxon>
        <taxon>Pseudonocardiaceae</taxon>
        <taxon>Prauserella</taxon>
    </lineage>
</organism>
<keyword evidence="4 5" id="KW-0274">FAD</keyword>
<name>A0ABP4H3K1_9PSEU</name>
<feature type="domain" description="Acyl-CoA oxidase/dehydrogenase middle" evidence="7">
    <location>
        <begin position="121"/>
        <end position="217"/>
    </location>
</feature>
<keyword evidence="5" id="KW-0560">Oxidoreductase</keyword>
<evidence type="ECO:0000313" key="9">
    <source>
        <dbReference type="EMBL" id="GAA1249039.1"/>
    </source>
</evidence>
<dbReference type="Gene3D" id="1.20.140.10">
    <property type="entry name" value="Butyryl-CoA Dehydrogenase, subunit A, domain 3"/>
    <property type="match status" value="1"/>
</dbReference>
<feature type="domain" description="Acyl-CoA dehydrogenase/oxidase C-terminal" evidence="6">
    <location>
        <begin position="230"/>
        <end position="376"/>
    </location>
</feature>
<dbReference type="Gene3D" id="2.40.110.10">
    <property type="entry name" value="Butyryl-CoA Dehydrogenase, subunit A, domain 2"/>
    <property type="match status" value="1"/>
</dbReference>
<feature type="domain" description="Acyl-CoA dehydrogenase/oxidase N-terminal" evidence="8">
    <location>
        <begin position="10"/>
        <end position="117"/>
    </location>
</feature>
<dbReference type="InterPro" id="IPR013786">
    <property type="entry name" value="AcylCoA_DH/ox_N"/>
</dbReference>
<dbReference type="Proteomes" id="UP001500653">
    <property type="component" value="Unassembled WGS sequence"/>
</dbReference>
<evidence type="ECO:0000256" key="2">
    <source>
        <dbReference type="ARBA" id="ARBA00009347"/>
    </source>
</evidence>
<dbReference type="InterPro" id="IPR006089">
    <property type="entry name" value="Acyl-CoA_DH_CS"/>
</dbReference>
<dbReference type="InterPro" id="IPR046373">
    <property type="entry name" value="Acyl-CoA_Oxase/DH_mid-dom_sf"/>
</dbReference>
<evidence type="ECO:0000259" key="6">
    <source>
        <dbReference type="Pfam" id="PF00441"/>
    </source>
</evidence>
<dbReference type="Pfam" id="PF02771">
    <property type="entry name" value="Acyl-CoA_dh_N"/>
    <property type="match status" value="1"/>
</dbReference>
<proteinExistence type="inferred from homology"/>
<dbReference type="PROSITE" id="PS00073">
    <property type="entry name" value="ACYL_COA_DH_2"/>
    <property type="match status" value="1"/>
</dbReference>
<dbReference type="PANTHER" id="PTHR43884:SF40">
    <property type="entry name" value="ACYL-COA DEHYDROGENASE"/>
    <property type="match status" value="1"/>
</dbReference>
<dbReference type="InterPro" id="IPR037069">
    <property type="entry name" value="AcylCoA_DH/ox_N_sf"/>
</dbReference>
<dbReference type="PANTHER" id="PTHR43884">
    <property type="entry name" value="ACYL-COA DEHYDROGENASE"/>
    <property type="match status" value="1"/>
</dbReference>
<dbReference type="Pfam" id="PF00441">
    <property type="entry name" value="Acyl-CoA_dh_1"/>
    <property type="match status" value="1"/>
</dbReference>
<comment type="similarity">
    <text evidence="2 5">Belongs to the acyl-CoA dehydrogenase family.</text>
</comment>
<comment type="cofactor">
    <cofactor evidence="1 5">
        <name>FAD</name>
        <dbReference type="ChEBI" id="CHEBI:57692"/>
    </cofactor>
</comment>
<dbReference type="Pfam" id="PF02770">
    <property type="entry name" value="Acyl-CoA_dh_M"/>
    <property type="match status" value="1"/>
</dbReference>
<evidence type="ECO:0000259" key="7">
    <source>
        <dbReference type="Pfam" id="PF02770"/>
    </source>
</evidence>
<evidence type="ECO:0000259" key="8">
    <source>
        <dbReference type="Pfam" id="PF02771"/>
    </source>
</evidence>
<dbReference type="PIRSF" id="PIRSF016578">
    <property type="entry name" value="HsaA"/>
    <property type="match status" value="1"/>
</dbReference>
<dbReference type="SUPFAM" id="SSF47203">
    <property type="entry name" value="Acyl-CoA dehydrogenase C-terminal domain-like"/>
    <property type="match status" value="1"/>
</dbReference>
<dbReference type="EMBL" id="BAAALN010000016">
    <property type="protein sequence ID" value="GAA1249039.1"/>
    <property type="molecule type" value="Genomic_DNA"/>
</dbReference>
<dbReference type="SUPFAM" id="SSF56645">
    <property type="entry name" value="Acyl-CoA dehydrogenase NM domain-like"/>
    <property type="match status" value="1"/>
</dbReference>
<gene>
    <name evidence="9" type="ORF">GCM10009676_39320</name>
</gene>
<dbReference type="InterPro" id="IPR009075">
    <property type="entry name" value="AcylCo_DH/oxidase_C"/>
</dbReference>
<protein>
    <submittedName>
        <fullName evidence="9">Acyl-CoA dehydrogenase family protein</fullName>
    </submittedName>
</protein>
<sequence length="398" mass="43313">MIRDPEQFDRFLGDVAEFVRTRCIPAEERTEREEAVPEDVVERMRDAGYFGWSIPETFGGAGLTTEELVSAAFELSQSAPAFRARVGTNTGIGSEALVSHGTEEQRRRYLPRLATGEITGCFALTEPGAGSDATALATTATRIGDEYLLNGTKCFITNAPIADLLTVFARTSGGPRGAEGISAFLVDRNTPGLSLGAPYDKMGQAGSPVGEVHLDDCRVPTDALLGGSEGTGFEAAMTTLTKQRIHLAAHCVGAATRILGEAVDHAAVREQFDRKLADFQLVQGMIADSRTEIYAARNMVLDAARRRDRGEDVRMESSMSKYFASEMCSRVADRAVQILGGSGYLRETPVERFYRDVRLFRIYEGTSQIHQVTIAKLTLREAEAAKADTRRDQRAVGV</sequence>
<evidence type="ECO:0000313" key="10">
    <source>
        <dbReference type="Proteomes" id="UP001500653"/>
    </source>
</evidence>
<dbReference type="InterPro" id="IPR009100">
    <property type="entry name" value="AcylCoA_DH/oxidase_NM_dom_sf"/>
</dbReference>
<dbReference type="PROSITE" id="PS00072">
    <property type="entry name" value="ACYL_COA_DH_1"/>
    <property type="match status" value="1"/>
</dbReference>
<evidence type="ECO:0000256" key="4">
    <source>
        <dbReference type="ARBA" id="ARBA00022827"/>
    </source>
</evidence>
<evidence type="ECO:0000256" key="1">
    <source>
        <dbReference type="ARBA" id="ARBA00001974"/>
    </source>
</evidence>
<accession>A0ABP4H3K1</accession>
<dbReference type="InterPro" id="IPR006091">
    <property type="entry name" value="Acyl-CoA_Oxase/DH_mid-dom"/>
</dbReference>
<evidence type="ECO:0000256" key="5">
    <source>
        <dbReference type="RuleBase" id="RU362125"/>
    </source>
</evidence>
<comment type="caution">
    <text evidence="9">The sequence shown here is derived from an EMBL/GenBank/DDBJ whole genome shotgun (WGS) entry which is preliminary data.</text>
</comment>
<keyword evidence="3 5" id="KW-0285">Flavoprotein</keyword>
<evidence type="ECO:0000256" key="3">
    <source>
        <dbReference type="ARBA" id="ARBA00022630"/>
    </source>
</evidence>